<sequence length="104" mass="12108">MTKSISRRQVRLIVSSNAIFGVDEACAMLRISCDAMYRLANMPQTYWNYHKAIRPQHKGNALLIAPHCSLIGENEKQSTAKRRGHRWLYGRKMPIFDSKGRHHW</sequence>
<evidence type="ECO:0000313" key="6">
    <source>
        <dbReference type="Proteomes" id="UP000494173"/>
    </source>
</evidence>
<reference evidence="3 6" key="2">
    <citation type="submission" date="2019-10" db="EMBL/GenBank/DDBJ databases">
        <authorList>
            <consortium name="Melissa Lawson"/>
            <person name="O'neill I."/>
        </authorList>
    </citation>
    <scope>NUCLEOTIDE SEQUENCE [LARGE SCALE GENOMIC DNA]</scope>
    <source>
        <strain evidence="3">LH_24</strain>
    </source>
</reference>
<dbReference type="EMBL" id="CABWKB010000017">
    <property type="protein sequence ID" value="VWQ23351.1"/>
    <property type="molecule type" value="Genomic_DNA"/>
</dbReference>
<gene>
    <name evidence="2" type="ORF">BB215W447A_0761</name>
    <name evidence="3" type="ORF">BIFLH24_01612</name>
    <name evidence="1" type="ORF">NRBB51_0737</name>
</gene>
<dbReference type="Proteomes" id="UP000232491">
    <property type="component" value="Chromosome"/>
</dbReference>
<accession>A0A2K9BRT4</accession>
<dbReference type="Proteomes" id="UP000232609">
    <property type="component" value="Chromosome"/>
</dbReference>
<dbReference type="AlphaFoldDB" id="A0A2K9BRT4"/>
<evidence type="ECO:0000313" key="1">
    <source>
        <dbReference type="EMBL" id="AUD80836.1"/>
    </source>
</evidence>
<dbReference type="EMBL" id="CP021558">
    <property type="protein sequence ID" value="AUE02786.1"/>
    <property type="molecule type" value="Genomic_DNA"/>
</dbReference>
<dbReference type="EMBL" id="CP021392">
    <property type="protein sequence ID" value="AUD80836.1"/>
    <property type="molecule type" value="Genomic_DNA"/>
</dbReference>
<organism evidence="2 4">
    <name type="scientific">Bifidobacterium breve</name>
    <dbReference type="NCBI Taxonomy" id="1685"/>
    <lineage>
        <taxon>Bacteria</taxon>
        <taxon>Bacillati</taxon>
        <taxon>Actinomycetota</taxon>
        <taxon>Actinomycetes</taxon>
        <taxon>Bifidobacteriales</taxon>
        <taxon>Bifidobacteriaceae</taxon>
        <taxon>Bifidobacterium</taxon>
    </lineage>
</organism>
<dbReference type="Proteomes" id="UP000494173">
    <property type="component" value="Unassembled WGS sequence"/>
</dbReference>
<proteinExistence type="predicted"/>
<evidence type="ECO:0000313" key="4">
    <source>
        <dbReference type="Proteomes" id="UP000232491"/>
    </source>
</evidence>
<evidence type="ECO:0000313" key="3">
    <source>
        <dbReference type="EMBL" id="VWQ23351.1"/>
    </source>
</evidence>
<evidence type="ECO:0000313" key="5">
    <source>
        <dbReference type="Proteomes" id="UP000232609"/>
    </source>
</evidence>
<name>A0A2K9BRT4_BIFBR</name>
<reference evidence="4 5" key="1">
    <citation type="submission" date="2017-05" db="EMBL/GenBank/DDBJ databases">
        <title>Comparative genomics and methylome analysis of the gut commensal Bifidobacterium breve.</title>
        <authorList>
            <person name="Bottacini F."/>
            <person name="Morrissey R."/>
            <person name="Roberts R.J."/>
            <person name="James K."/>
            <person name="van Breen J."/>
            <person name="Egan M."/>
            <person name="Lambert J."/>
            <person name="van Limpt K."/>
            <person name="Stanton C."/>
            <person name="Knol J."/>
            <person name="O' Connell Motherway M."/>
            <person name="van Sinderen D."/>
        </authorList>
    </citation>
    <scope>NUCLEOTIDE SEQUENCE [LARGE SCALE GENOMIC DNA]</scope>
    <source>
        <strain evidence="2 4">215W447a</strain>
        <strain evidence="1 5">NRBB51</strain>
    </source>
</reference>
<evidence type="ECO:0000313" key="2">
    <source>
        <dbReference type="EMBL" id="AUE02786.1"/>
    </source>
</evidence>
<protein>
    <submittedName>
        <fullName evidence="2">Uncharacterized protein</fullName>
    </submittedName>
</protein>